<dbReference type="FunFam" id="1.10.8.350:FF:000001">
    <property type="entry name" value="Lytic murein transglycosylase B"/>
    <property type="match status" value="1"/>
</dbReference>
<evidence type="ECO:0000313" key="5">
    <source>
        <dbReference type="Proteomes" id="UP000072660"/>
    </source>
</evidence>
<organism evidence="4 5">
    <name type="scientific">Ventosimonas gracilis</name>
    <dbReference type="NCBI Taxonomy" id="1680762"/>
    <lineage>
        <taxon>Bacteria</taxon>
        <taxon>Pseudomonadati</taxon>
        <taxon>Pseudomonadota</taxon>
        <taxon>Gammaproteobacteria</taxon>
        <taxon>Pseudomonadales</taxon>
        <taxon>Ventosimonadaceae</taxon>
        <taxon>Ventosimonas</taxon>
    </lineage>
</organism>
<evidence type="ECO:0000259" key="3">
    <source>
        <dbReference type="Pfam" id="PF13406"/>
    </source>
</evidence>
<gene>
    <name evidence="4" type="ORF">AXE65_07635</name>
</gene>
<dbReference type="AlphaFoldDB" id="A0A139SI90"/>
<dbReference type="GO" id="GO:0008933">
    <property type="term" value="F:peptidoglycan lytic transglycosylase activity"/>
    <property type="evidence" value="ECO:0007669"/>
    <property type="project" value="TreeGrafter"/>
</dbReference>
<dbReference type="PANTHER" id="PTHR30163">
    <property type="entry name" value="MEMBRANE-BOUND LYTIC MUREIN TRANSGLYCOSYLASE B"/>
    <property type="match status" value="1"/>
</dbReference>
<dbReference type="InterPro" id="IPR031304">
    <property type="entry name" value="SLT_2"/>
</dbReference>
<dbReference type="InterPro" id="IPR011757">
    <property type="entry name" value="Lytic_transglycosylase_MltB"/>
</dbReference>
<proteinExistence type="predicted"/>
<evidence type="ECO:0000256" key="1">
    <source>
        <dbReference type="PIRSR" id="PIRSR611757-1"/>
    </source>
</evidence>
<dbReference type="NCBIfam" id="TIGR02282">
    <property type="entry name" value="MltB"/>
    <property type="match status" value="1"/>
</dbReference>
<feature type="chain" id="PRO_5007299256" evidence="2">
    <location>
        <begin position="20"/>
        <end position="326"/>
    </location>
</feature>
<protein>
    <submittedName>
        <fullName evidence="4">Lytic transglycosylase</fullName>
    </submittedName>
</protein>
<evidence type="ECO:0000256" key="2">
    <source>
        <dbReference type="SAM" id="SignalP"/>
    </source>
</evidence>
<dbReference type="RefSeq" id="WP_068393202.1">
    <property type="nucleotide sequence ID" value="NZ_LSZO01000217.1"/>
</dbReference>
<dbReference type="Gene3D" id="1.10.530.10">
    <property type="match status" value="1"/>
</dbReference>
<dbReference type="GO" id="GO:0009253">
    <property type="term" value="P:peptidoglycan catabolic process"/>
    <property type="evidence" value="ECO:0007669"/>
    <property type="project" value="TreeGrafter"/>
</dbReference>
<dbReference type="CDD" id="cd13399">
    <property type="entry name" value="Slt35-like"/>
    <property type="match status" value="1"/>
</dbReference>
<dbReference type="PANTHER" id="PTHR30163:SF9">
    <property type="entry name" value="MEMBRANE-BOUND LYTIC MUREIN TRANSGLYCOSYLASE B"/>
    <property type="match status" value="1"/>
</dbReference>
<dbReference type="Pfam" id="PF13406">
    <property type="entry name" value="SLT_2"/>
    <property type="match status" value="1"/>
</dbReference>
<dbReference type="InterPro" id="IPR043426">
    <property type="entry name" value="MltB-like"/>
</dbReference>
<keyword evidence="5" id="KW-1185">Reference proteome</keyword>
<reference evidence="4 5" key="1">
    <citation type="submission" date="2016-02" db="EMBL/GenBank/DDBJ databases">
        <authorList>
            <person name="Wen L."/>
            <person name="He K."/>
            <person name="Yang H."/>
        </authorList>
    </citation>
    <scope>NUCLEOTIDE SEQUENCE [LARGE SCALE GENOMIC DNA]</scope>
    <source>
        <strain evidence="4 5">CV58</strain>
    </source>
</reference>
<dbReference type="SUPFAM" id="SSF53955">
    <property type="entry name" value="Lysozyme-like"/>
    <property type="match status" value="1"/>
</dbReference>
<name>A0A139SI90_9GAMM</name>
<dbReference type="Gene3D" id="1.10.8.350">
    <property type="entry name" value="Bacterial muramidase"/>
    <property type="match status" value="1"/>
</dbReference>
<dbReference type="InterPro" id="IPR023346">
    <property type="entry name" value="Lysozyme-like_dom_sf"/>
</dbReference>
<keyword evidence="2" id="KW-0732">Signal</keyword>
<accession>A0A139SI90</accession>
<feature type="signal peptide" evidence="2">
    <location>
        <begin position="1"/>
        <end position="19"/>
    </location>
</feature>
<evidence type="ECO:0000313" key="4">
    <source>
        <dbReference type="EMBL" id="KXU34267.1"/>
    </source>
</evidence>
<sequence>MRNIRLILLLTALFGNALAGDYQNSEKLRVFIGEMQQEHGFLAEQLEQLFAKVNKQQSILDAIARPAEKVSQWKDYRPTFVNPLRIAGGVSFWAKNAGALERAEREYGVPAQIIVAIIGVETSYGGNMGRYRVLDALATLAFDFPPREVFFRKELKEFLLMVREQQLDALSLKGSYAGAMGLPQFMPSSFRAFAVDFDGDGKIDIWNNPGDAIGSVANYFKQHGWTADSAVAERVFGLGEQADLALSSGLEPERSVAELIQLGWEVDGSWDKDLRLSAFRLQGQEGAEYWLGLPNFYVITRYNRSNMYALAVYQLSEVLLNTRSPP</sequence>
<comment type="caution">
    <text evidence="4">The sequence shown here is derived from an EMBL/GenBank/DDBJ whole genome shotgun (WGS) entry which is preliminary data.</text>
</comment>
<dbReference type="EMBL" id="LSZO01000217">
    <property type="protein sequence ID" value="KXU34267.1"/>
    <property type="molecule type" value="Genomic_DNA"/>
</dbReference>
<feature type="active site" evidence="1">
    <location>
        <position position="121"/>
    </location>
</feature>
<dbReference type="Proteomes" id="UP000072660">
    <property type="component" value="Unassembled WGS sequence"/>
</dbReference>
<feature type="domain" description="Transglycosylase SLT" evidence="3">
    <location>
        <begin position="27"/>
        <end position="317"/>
    </location>
</feature>